<evidence type="ECO:0000256" key="9">
    <source>
        <dbReference type="ARBA" id="ARBA00029433"/>
    </source>
</evidence>
<keyword evidence="8 10" id="KW-0968">Cytoplasmic vesicle</keyword>
<protein>
    <recommendedName>
        <fullName evidence="10">AP-1 complex subunit gamma</fullName>
    </recommendedName>
</protein>
<organism evidence="13 14">
    <name type="scientific">Anopheles arabiensis</name>
    <name type="common">Mosquito</name>
    <dbReference type="NCBI Taxonomy" id="7173"/>
    <lineage>
        <taxon>Eukaryota</taxon>
        <taxon>Metazoa</taxon>
        <taxon>Ecdysozoa</taxon>
        <taxon>Arthropoda</taxon>
        <taxon>Hexapoda</taxon>
        <taxon>Insecta</taxon>
        <taxon>Pterygota</taxon>
        <taxon>Neoptera</taxon>
        <taxon>Endopterygota</taxon>
        <taxon>Diptera</taxon>
        <taxon>Nematocera</taxon>
        <taxon>Culicoidea</taxon>
        <taxon>Culicidae</taxon>
        <taxon>Anophelinae</taxon>
        <taxon>Anopheles</taxon>
    </lineage>
</organism>
<dbReference type="SUPFAM" id="SSF49348">
    <property type="entry name" value="Clathrin adaptor appendage domain"/>
    <property type="match status" value="1"/>
</dbReference>
<evidence type="ECO:0000256" key="4">
    <source>
        <dbReference type="ARBA" id="ARBA00022448"/>
    </source>
</evidence>
<evidence type="ECO:0000256" key="2">
    <source>
        <dbReference type="ARBA" id="ARBA00004555"/>
    </source>
</evidence>
<evidence type="ECO:0000256" key="1">
    <source>
        <dbReference type="ARBA" id="ARBA00004156"/>
    </source>
</evidence>
<evidence type="ECO:0000313" key="13">
    <source>
        <dbReference type="EnsemblMetazoa" id="AARA001444-PA"/>
    </source>
</evidence>
<feature type="region of interest" description="Disordered" evidence="11">
    <location>
        <begin position="632"/>
        <end position="655"/>
    </location>
</feature>
<dbReference type="InterPro" id="IPR050840">
    <property type="entry name" value="Adaptor_Complx_Large_Subunit"/>
</dbReference>
<keyword evidence="14" id="KW-1185">Reference proteome</keyword>
<dbReference type="GO" id="GO:0016192">
    <property type="term" value="P:vesicle-mediated transport"/>
    <property type="evidence" value="ECO:0007669"/>
    <property type="project" value="InterPro"/>
</dbReference>
<dbReference type="Gene3D" id="2.60.40.1230">
    <property type="match status" value="1"/>
</dbReference>
<proteinExistence type="inferred from homology"/>
<feature type="domain" description="GAE" evidence="12">
    <location>
        <begin position="748"/>
        <end position="875"/>
    </location>
</feature>
<accession>A0A8W7LST6</accession>
<evidence type="ECO:0000256" key="5">
    <source>
        <dbReference type="ARBA" id="ARBA00022927"/>
    </source>
</evidence>
<dbReference type="FunFam" id="1.25.10.10:FF:000030">
    <property type="entry name" value="AP-1 complex subunit gamma"/>
    <property type="match status" value="1"/>
</dbReference>
<dbReference type="AlphaFoldDB" id="A0A8W7LST6"/>
<dbReference type="PANTHER" id="PTHR22780">
    <property type="entry name" value="ADAPTIN, ALPHA/GAMMA/EPSILON"/>
    <property type="match status" value="1"/>
</dbReference>
<dbReference type="Pfam" id="PF02883">
    <property type="entry name" value="Alpha_adaptinC2"/>
    <property type="match status" value="1"/>
</dbReference>
<evidence type="ECO:0000256" key="11">
    <source>
        <dbReference type="SAM" id="MobiDB-lite"/>
    </source>
</evidence>
<comment type="subcellular location">
    <subcellularLocation>
        <location evidence="1">Cytoplasmic vesicle membrane</location>
    </subcellularLocation>
    <subcellularLocation>
        <location evidence="9">Endomembrane system</location>
        <topology evidence="9">Peripheral membrane protein</topology>
        <orientation evidence="9">Cytoplasmic side</orientation>
    </subcellularLocation>
    <subcellularLocation>
        <location evidence="2">Golgi apparatus</location>
    </subcellularLocation>
</comment>
<dbReference type="GO" id="GO:0006886">
    <property type="term" value="P:intracellular protein transport"/>
    <property type="evidence" value="ECO:0007669"/>
    <property type="project" value="UniProtKB-UniRule"/>
</dbReference>
<dbReference type="PROSITE" id="PS50180">
    <property type="entry name" value="GAE"/>
    <property type="match status" value="1"/>
</dbReference>
<evidence type="ECO:0000256" key="6">
    <source>
        <dbReference type="ARBA" id="ARBA00023034"/>
    </source>
</evidence>
<evidence type="ECO:0000259" key="12">
    <source>
        <dbReference type="PROSITE" id="PS50180"/>
    </source>
</evidence>
<feature type="compositionally biased region" description="Low complexity" evidence="11">
    <location>
        <begin position="633"/>
        <end position="648"/>
    </location>
</feature>
<dbReference type="GO" id="GO:0030121">
    <property type="term" value="C:AP-1 adaptor complex"/>
    <property type="evidence" value="ECO:0007669"/>
    <property type="project" value="InterPro"/>
</dbReference>
<dbReference type="Gene3D" id="1.25.10.10">
    <property type="entry name" value="Leucine-rich Repeat Variant"/>
    <property type="match status" value="1"/>
</dbReference>
<dbReference type="InterPro" id="IPR008153">
    <property type="entry name" value="GAE_dom"/>
</dbReference>
<evidence type="ECO:0000256" key="7">
    <source>
        <dbReference type="ARBA" id="ARBA00023136"/>
    </source>
</evidence>
<dbReference type="PIRSF" id="PIRSF037094">
    <property type="entry name" value="AP1_complex_gamma"/>
    <property type="match status" value="1"/>
</dbReference>
<dbReference type="SMART" id="SM00809">
    <property type="entry name" value="Alpha_adaptinC2"/>
    <property type="match status" value="1"/>
</dbReference>
<dbReference type="EMBL" id="APCN01002188">
    <property type="status" value="NOT_ANNOTATED_CDS"/>
    <property type="molecule type" value="Genomic_DNA"/>
</dbReference>
<keyword evidence="6 10" id="KW-0333">Golgi apparatus</keyword>
<evidence type="ECO:0000256" key="8">
    <source>
        <dbReference type="ARBA" id="ARBA00023329"/>
    </source>
</evidence>
<dbReference type="EnsemblMetazoa" id="AARA001444-RA">
    <property type="protein sequence ID" value="AARA001444-PA"/>
    <property type="gene ID" value="AARA001444"/>
</dbReference>
<dbReference type="InterPro" id="IPR013041">
    <property type="entry name" value="Clathrin_app_Ig-like_sf"/>
</dbReference>
<reference evidence="13" key="1">
    <citation type="submission" date="2022-08" db="UniProtKB">
        <authorList>
            <consortium name="EnsemblMetazoa"/>
        </authorList>
    </citation>
    <scope>IDENTIFICATION</scope>
    <source>
        <strain evidence="13">Dongola</strain>
    </source>
</reference>
<dbReference type="InterPro" id="IPR011989">
    <property type="entry name" value="ARM-like"/>
</dbReference>
<comment type="similarity">
    <text evidence="3 10">Belongs to the adaptor complexes large subunit family.</text>
</comment>
<dbReference type="InterPro" id="IPR016024">
    <property type="entry name" value="ARM-type_fold"/>
</dbReference>
<dbReference type="Pfam" id="PF01602">
    <property type="entry name" value="Adaptin_N"/>
    <property type="match status" value="1"/>
</dbReference>
<dbReference type="SUPFAM" id="SSF48371">
    <property type="entry name" value="ARM repeat"/>
    <property type="match status" value="1"/>
</dbReference>
<keyword evidence="4 10" id="KW-0813">Transport</keyword>
<keyword evidence="5 10" id="KW-0653">Protein transport</keyword>
<evidence type="ECO:0000256" key="3">
    <source>
        <dbReference type="ARBA" id="ARBA00006613"/>
    </source>
</evidence>
<dbReference type="InterPro" id="IPR008152">
    <property type="entry name" value="Clathrin_a/b/g-adaptin_app_Ig"/>
</dbReference>
<sequence>MSFVPCCVHLPQKRYSPGLTINNIKQVINETIETNILRKPAPTRLRELIRQIRACRTAAEERAVVNTECAYIRSTFRETDCIWKCRNMAKLLYIHMLGYPAHFGQVECLKLAASAKYTDKRIGYLGAMLLLDERTDVHVLLTNCLKNDLNSPTQFVVGTALCTLAAIASPEMARDLCNDVERLIVSTNAFLRKKAILCAFRFVRRVPELMEDYLPKCEVFLADKNHGILIATITLITEMCEQSGPVLRYFKSIIPTLVRMLKSLTVTGYSPEHLVSGVSDPFLQVKILRLLRVLGHGDATQSEIMNDVLAQVATSTETSKNAGNAILYETVLTIMNVESENSLRVLAVNILGRFLLNNDKNIRFIGLLTLVKTVHKDMTAVQRHRITILECLSDGDPSIQRCAMELSFTLINTQNIEMVVRELLRYLESTDAEMKALCSSKIVLAAETYSPSIRWHLDVLLRILTIAGNNIRDDVISSTIQLISNSPQHEQRFITDKMWEAIMNMNQLENRQPLVQVAVWTIGEYGESGGFDEFELIEHYRQLLWAPQLSITTKQYILVSLAKISVRIDGCIPEIQNIINAFRVHMNIDLQQRANEFSQLFTNYKHLRTSLLEKMPKLKLSELTTSEYNADFASGESSEVEQQQQEEPVPAPEPSNQDILLDLLGDCFSSDGNGNNALAVVPVTQPAAPQSYLQTSFNQTGLSTMNNYNNNGPMAPGTDSFLDLLGIAAANQTHPSKQQTIDYTPATATIPAIEVYHKDDIHIRFLVHPQQTTVHDRETPSTTPARITVQTTNGSQTTIEKFLFQAAVPKAFVLTLREPSGTVMPPGGTIMQDLLIARQTAQSGGAAGGLRMKVRFSYEVENYSMMEQIDVNEFPSGFLR</sequence>
<keyword evidence="7 10" id="KW-0472">Membrane</keyword>
<dbReference type="InterPro" id="IPR002553">
    <property type="entry name" value="Clathrin/coatomer_adapt-like_N"/>
</dbReference>
<evidence type="ECO:0000256" key="10">
    <source>
        <dbReference type="PIRNR" id="PIRNR037094"/>
    </source>
</evidence>
<name>A0A8W7LST6_ANOAR</name>
<dbReference type="Proteomes" id="UP000075840">
    <property type="component" value="Unassembled WGS sequence"/>
</dbReference>
<dbReference type="InterPro" id="IPR017107">
    <property type="entry name" value="AP1_complex_gsu"/>
</dbReference>
<evidence type="ECO:0000313" key="14">
    <source>
        <dbReference type="Proteomes" id="UP000075840"/>
    </source>
</evidence>